<comment type="function">
    <text evidence="1">Functions as an U snRNP-specific nuclear import adapter. Involved in the trimethylguanosine (m3G)-cap-dependent nuclear import of U snRNPs. Binds specifically to the terminal m3G-cap U snRNAs.</text>
</comment>
<dbReference type="Proteomes" id="UP000076078">
    <property type="component" value="Unassembled WGS sequence"/>
</dbReference>
<dbReference type="GO" id="GO:0003723">
    <property type="term" value="F:RNA binding"/>
    <property type="evidence" value="ECO:0007669"/>
    <property type="project" value="UniProtKB-KW"/>
</dbReference>
<evidence type="ECO:0000259" key="11">
    <source>
        <dbReference type="Pfam" id="PF21974"/>
    </source>
</evidence>
<organism evidence="12 13">
    <name type="scientific">Tieghemostelium lacteum</name>
    <name type="common">Slime mold</name>
    <name type="synonym">Dictyostelium lacteum</name>
    <dbReference type="NCBI Taxonomy" id="361077"/>
    <lineage>
        <taxon>Eukaryota</taxon>
        <taxon>Amoebozoa</taxon>
        <taxon>Evosea</taxon>
        <taxon>Eumycetozoa</taxon>
        <taxon>Dictyostelia</taxon>
        <taxon>Dictyosteliales</taxon>
        <taxon>Raperosteliaceae</taxon>
        <taxon>Tieghemostelium</taxon>
    </lineage>
</organism>
<sequence>MDSLSALLGTSKIRDDRDYHNFTHRVGSFKATSKDDGLERRIKYSLEKQKERRRNLISQVRSIISPTNNNTETLDTSVDSTNAECNSMEGNELSNTDISFNDSLNDQSIDFEIDDQDDNLMTFDKPYNNNNYNNNNNSKSKNKKKKNKRKPKKSGKEERESKQVELFSNHLMLAEPMEEIPTHFEEEWVVMCAPSAKRCIVVAQNDNTTIRNPDGEIIMEINSLLPYGSAKSREPGPLRNQHVILDCLLDEQSHRIFIMDVLSWKGFLLYDYDSDFRFFWRDQKLSETFNIQKQVVNDNPYSFHSLYYYESDCKSLESLRSDVNQKKVPYPVDYLLFYHKQSHYEFGVTPLFSFIQYSDVDILISELQKKSTTVSTGN</sequence>
<dbReference type="GO" id="GO:0005634">
    <property type="term" value="C:nucleus"/>
    <property type="evidence" value="ECO:0007669"/>
    <property type="project" value="UniProtKB-SubCell"/>
</dbReference>
<evidence type="ECO:0000256" key="7">
    <source>
        <dbReference type="ARBA" id="ARBA00022490"/>
    </source>
</evidence>
<evidence type="ECO:0000256" key="5">
    <source>
        <dbReference type="ARBA" id="ARBA00016034"/>
    </source>
</evidence>
<dbReference type="SUPFAM" id="SSF56091">
    <property type="entry name" value="DNA ligase/mRNA capping enzyme, catalytic domain"/>
    <property type="match status" value="1"/>
</dbReference>
<comment type="subcellular location">
    <subcellularLocation>
        <location evidence="3">Cytoplasm</location>
    </subcellularLocation>
    <subcellularLocation>
        <location evidence="2">Nucleus</location>
    </subcellularLocation>
</comment>
<dbReference type="PANTHER" id="PTHR13403">
    <property type="entry name" value="SNURPORTIN1 RNUT1 PROTEIN RNA, U TRANSPORTER 1"/>
    <property type="match status" value="1"/>
</dbReference>
<feature type="domain" description="Snurportin-1 m3G cap-binding" evidence="11">
    <location>
        <begin position="171"/>
        <end position="354"/>
    </location>
</feature>
<dbReference type="OMA" id="RCLVISQ"/>
<comment type="caution">
    <text evidence="12">The sequence shown here is derived from an EMBL/GenBank/DDBJ whole genome shotgun (WGS) entry which is preliminary data.</text>
</comment>
<name>A0A151ZAR0_TIELA</name>
<feature type="compositionally biased region" description="Low complexity" evidence="10">
    <location>
        <begin position="125"/>
        <end position="139"/>
    </location>
</feature>
<gene>
    <name evidence="12" type="ORF">DLAC_07917</name>
</gene>
<keyword evidence="8" id="KW-0694">RNA-binding</keyword>
<dbReference type="EMBL" id="LODT01000035">
    <property type="protein sequence ID" value="KYQ91018.1"/>
    <property type="molecule type" value="Genomic_DNA"/>
</dbReference>
<dbReference type="InterPro" id="IPR017336">
    <property type="entry name" value="Snurportin-1"/>
</dbReference>
<protein>
    <recommendedName>
        <fullName evidence="5">Snurportin-1</fullName>
    </recommendedName>
</protein>
<feature type="region of interest" description="Disordered" evidence="10">
    <location>
        <begin position="120"/>
        <end position="163"/>
    </location>
</feature>
<keyword evidence="9" id="KW-0539">Nucleus</keyword>
<dbReference type="CDD" id="cd09232">
    <property type="entry name" value="Snurportin-1_C"/>
    <property type="match status" value="1"/>
</dbReference>
<accession>A0A151ZAR0</accession>
<reference evidence="12 13" key="1">
    <citation type="submission" date="2015-12" db="EMBL/GenBank/DDBJ databases">
        <title>Dictyostelia acquired genes for synthesis and detection of signals that induce cell-type specialization by lateral gene transfer from prokaryotes.</title>
        <authorList>
            <person name="Gloeckner G."/>
            <person name="Schaap P."/>
        </authorList>
    </citation>
    <scope>NUCLEOTIDE SEQUENCE [LARGE SCALE GENOMIC DNA]</scope>
    <source>
        <strain evidence="12 13">TK</strain>
    </source>
</reference>
<evidence type="ECO:0000256" key="6">
    <source>
        <dbReference type="ARBA" id="ARBA00022448"/>
    </source>
</evidence>
<dbReference type="PANTHER" id="PTHR13403:SF6">
    <property type="entry name" value="SNURPORTIN-1"/>
    <property type="match status" value="1"/>
</dbReference>
<proteinExistence type="inferred from homology"/>
<keyword evidence="6" id="KW-0813">Transport</keyword>
<evidence type="ECO:0000313" key="13">
    <source>
        <dbReference type="Proteomes" id="UP000076078"/>
    </source>
</evidence>
<dbReference type="AlphaFoldDB" id="A0A151ZAR0"/>
<dbReference type="STRING" id="361077.A0A151ZAR0"/>
<dbReference type="GO" id="GO:0061015">
    <property type="term" value="P:snRNA import into nucleus"/>
    <property type="evidence" value="ECO:0007669"/>
    <property type="project" value="InterPro"/>
</dbReference>
<keyword evidence="7" id="KW-0963">Cytoplasm</keyword>
<dbReference type="Pfam" id="PF21974">
    <property type="entry name" value="SPN1_m3Gcap_bd"/>
    <property type="match status" value="1"/>
</dbReference>
<keyword evidence="13" id="KW-1185">Reference proteome</keyword>
<evidence type="ECO:0000256" key="3">
    <source>
        <dbReference type="ARBA" id="ARBA00004496"/>
    </source>
</evidence>
<comment type="similarity">
    <text evidence="4">Belongs to the snurportin family.</text>
</comment>
<evidence type="ECO:0000256" key="8">
    <source>
        <dbReference type="ARBA" id="ARBA00022884"/>
    </source>
</evidence>
<evidence type="ECO:0000256" key="2">
    <source>
        <dbReference type="ARBA" id="ARBA00004123"/>
    </source>
</evidence>
<dbReference type="GO" id="GO:0005737">
    <property type="term" value="C:cytoplasm"/>
    <property type="evidence" value="ECO:0007669"/>
    <property type="project" value="UniProtKB-SubCell"/>
</dbReference>
<dbReference type="InterPro" id="IPR047857">
    <property type="entry name" value="Snurportin1_C"/>
</dbReference>
<feature type="compositionally biased region" description="Basic residues" evidence="10">
    <location>
        <begin position="140"/>
        <end position="153"/>
    </location>
</feature>
<dbReference type="FunCoup" id="A0A151ZAR0">
    <property type="interactions" value="9"/>
</dbReference>
<feature type="compositionally biased region" description="Basic and acidic residues" evidence="10">
    <location>
        <begin position="154"/>
        <end position="163"/>
    </location>
</feature>
<evidence type="ECO:0000313" key="12">
    <source>
        <dbReference type="EMBL" id="KYQ91018.1"/>
    </source>
</evidence>
<evidence type="ECO:0000256" key="10">
    <source>
        <dbReference type="SAM" id="MobiDB-lite"/>
    </source>
</evidence>
<dbReference type="InParanoid" id="A0A151ZAR0"/>
<dbReference type="OrthoDB" id="10003593at2759"/>
<dbReference type="Gene3D" id="3.30.470.30">
    <property type="entry name" value="DNA ligase/mRNA capping enzyme"/>
    <property type="match status" value="1"/>
</dbReference>
<evidence type="ECO:0000256" key="9">
    <source>
        <dbReference type="ARBA" id="ARBA00023242"/>
    </source>
</evidence>
<evidence type="ECO:0000256" key="4">
    <source>
        <dbReference type="ARBA" id="ARBA00007540"/>
    </source>
</evidence>
<evidence type="ECO:0000256" key="1">
    <source>
        <dbReference type="ARBA" id="ARBA00003975"/>
    </source>
</evidence>